<comment type="caution">
    <text evidence="1">The sequence shown here is derived from an EMBL/GenBank/DDBJ whole genome shotgun (WGS) entry which is preliminary data.</text>
</comment>
<dbReference type="Proteomes" id="UP001530293">
    <property type="component" value="Unassembled WGS sequence"/>
</dbReference>
<proteinExistence type="predicted"/>
<sequence length="332" mass="38073">MTMPRLVKQTQLLSATMHLVQDPHNMMMMPPNLGLVSKHIVVAHCKEDLSWLNQLRDYDPSVCQRCHIHIYSKCGAQLDLDVTIPSVSECATLHRAINYGTQEYVYFGYILDMYDSLPSLVSFIQGGALTENPHIIHDILGPDLPGLTYRGLARHTRNAWHMTNYEKAEKRGEPKIMTRYLAPLLNVTLWINDWREMFTASGAQIRQNPWKAYNFINEKLAHGECNFINCNMETLFSSFFGCGTHFEDESTCTSGVYTNLSLAVYEEDYMKDSFLFGTGPSQDYKWKQCGNKTVLHSDSTFNGDLICLDNPHETSAKSIRHHRQRYLESRSN</sequence>
<organism evidence="1 2">
    <name type="scientific">Discostella pseudostelligera</name>
    <dbReference type="NCBI Taxonomy" id="259834"/>
    <lineage>
        <taxon>Eukaryota</taxon>
        <taxon>Sar</taxon>
        <taxon>Stramenopiles</taxon>
        <taxon>Ochrophyta</taxon>
        <taxon>Bacillariophyta</taxon>
        <taxon>Coscinodiscophyceae</taxon>
        <taxon>Thalassiosirophycidae</taxon>
        <taxon>Stephanodiscales</taxon>
        <taxon>Stephanodiscaceae</taxon>
        <taxon>Discostella</taxon>
    </lineage>
</organism>
<evidence type="ECO:0000313" key="1">
    <source>
        <dbReference type="EMBL" id="KAL3772034.1"/>
    </source>
</evidence>
<reference evidence="1 2" key="1">
    <citation type="submission" date="2024-10" db="EMBL/GenBank/DDBJ databases">
        <title>Updated reference genomes for cyclostephanoid diatoms.</title>
        <authorList>
            <person name="Roberts W.R."/>
            <person name="Alverson A.J."/>
        </authorList>
    </citation>
    <scope>NUCLEOTIDE SEQUENCE [LARGE SCALE GENOMIC DNA]</scope>
    <source>
        <strain evidence="1 2">AJA232-27</strain>
    </source>
</reference>
<evidence type="ECO:0000313" key="2">
    <source>
        <dbReference type="Proteomes" id="UP001530293"/>
    </source>
</evidence>
<dbReference type="AlphaFoldDB" id="A0ABD3N8R8"/>
<dbReference type="EMBL" id="JALLBG020000017">
    <property type="protein sequence ID" value="KAL3772034.1"/>
    <property type="molecule type" value="Genomic_DNA"/>
</dbReference>
<accession>A0ABD3N8R8</accession>
<protein>
    <submittedName>
        <fullName evidence="1">Uncharacterized protein</fullName>
    </submittedName>
</protein>
<gene>
    <name evidence="1" type="ORF">ACHAWU_008056</name>
</gene>
<keyword evidence="2" id="KW-1185">Reference proteome</keyword>
<name>A0ABD3N8R8_9STRA</name>